<proteinExistence type="predicted"/>
<accession>A0A2K2C458</accession>
<sequence>MVRITILVPLLGIQDGRLNLRILRIKSIPVCCYLFINSLVLPNFKKKNLKFLWHHSTTPWKSFLPLIENNFQCKEVQK</sequence>
<evidence type="ECO:0000313" key="1">
    <source>
        <dbReference type="EMBL" id="PNT56811.1"/>
    </source>
</evidence>
<keyword evidence="2" id="KW-1185">Reference proteome</keyword>
<reference evidence="1 2" key="1">
    <citation type="journal article" date="2006" name="Science">
        <title>The genome of black cottonwood, Populus trichocarpa (Torr. &amp; Gray).</title>
        <authorList>
            <person name="Tuskan G.A."/>
            <person name="Difazio S."/>
            <person name="Jansson S."/>
            <person name="Bohlmann J."/>
            <person name="Grigoriev I."/>
            <person name="Hellsten U."/>
            <person name="Putnam N."/>
            <person name="Ralph S."/>
            <person name="Rombauts S."/>
            <person name="Salamov A."/>
            <person name="Schein J."/>
            <person name="Sterck L."/>
            <person name="Aerts A."/>
            <person name="Bhalerao R.R."/>
            <person name="Bhalerao R.P."/>
            <person name="Blaudez D."/>
            <person name="Boerjan W."/>
            <person name="Brun A."/>
            <person name="Brunner A."/>
            <person name="Busov V."/>
            <person name="Campbell M."/>
            <person name="Carlson J."/>
            <person name="Chalot M."/>
            <person name="Chapman J."/>
            <person name="Chen G.L."/>
            <person name="Cooper D."/>
            <person name="Coutinho P.M."/>
            <person name="Couturier J."/>
            <person name="Covert S."/>
            <person name="Cronk Q."/>
            <person name="Cunningham R."/>
            <person name="Davis J."/>
            <person name="Degroeve S."/>
            <person name="Dejardin A."/>
            <person name="Depamphilis C."/>
            <person name="Detter J."/>
            <person name="Dirks B."/>
            <person name="Dubchak I."/>
            <person name="Duplessis S."/>
            <person name="Ehlting J."/>
            <person name="Ellis B."/>
            <person name="Gendler K."/>
            <person name="Goodstein D."/>
            <person name="Gribskov M."/>
            <person name="Grimwood J."/>
            <person name="Groover A."/>
            <person name="Gunter L."/>
            <person name="Hamberger B."/>
            <person name="Heinze B."/>
            <person name="Helariutta Y."/>
            <person name="Henrissat B."/>
            <person name="Holligan D."/>
            <person name="Holt R."/>
            <person name="Huang W."/>
            <person name="Islam-Faridi N."/>
            <person name="Jones S."/>
            <person name="Jones-Rhoades M."/>
            <person name="Jorgensen R."/>
            <person name="Joshi C."/>
            <person name="Kangasjarvi J."/>
            <person name="Karlsson J."/>
            <person name="Kelleher C."/>
            <person name="Kirkpatrick R."/>
            <person name="Kirst M."/>
            <person name="Kohler A."/>
            <person name="Kalluri U."/>
            <person name="Larimer F."/>
            <person name="Leebens-Mack J."/>
            <person name="Leple J.C."/>
            <person name="Locascio P."/>
            <person name="Lou Y."/>
            <person name="Lucas S."/>
            <person name="Martin F."/>
            <person name="Montanini B."/>
            <person name="Napoli C."/>
            <person name="Nelson D.R."/>
            <person name="Nelson C."/>
            <person name="Nieminen K."/>
            <person name="Nilsson O."/>
            <person name="Pereda V."/>
            <person name="Peter G."/>
            <person name="Philippe R."/>
            <person name="Pilate G."/>
            <person name="Poliakov A."/>
            <person name="Razumovskaya J."/>
            <person name="Richardson P."/>
            <person name="Rinaldi C."/>
            <person name="Ritland K."/>
            <person name="Rouze P."/>
            <person name="Ryaboy D."/>
            <person name="Schmutz J."/>
            <person name="Schrader J."/>
            <person name="Segerman B."/>
            <person name="Shin H."/>
            <person name="Siddiqui A."/>
            <person name="Sterky F."/>
            <person name="Terry A."/>
            <person name="Tsai C.J."/>
            <person name="Uberbacher E."/>
            <person name="Unneberg P."/>
            <person name="Vahala J."/>
            <person name="Wall K."/>
            <person name="Wessler S."/>
            <person name="Yang G."/>
            <person name="Yin T."/>
            <person name="Douglas C."/>
            <person name="Marra M."/>
            <person name="Sandberg G."/>
            <person name="Van de Peer Y."/>
            <person name="Rokhsar D."/>
        </authorList>
    </citation>
    <scope>NUCLEOTIDE SEQUENCE [LARGE SCALE GENOMIC DNA]</scope>
    <source>
        <strain evidence="2">cv. Nisqually</strain>
    </source>
</reference>
<dbReference type="EMBL" id="CM009290">
    <property type="protein sequence ID" value="PNT56811.1"/>
    <property type="molecule type" value="Genomic_DNA"/>
</dbReference>
<name>A0A2K2C458_POPTR</name>
<dbReference type="InParanoid" id="A0A2K2C458"/>
<gene>
    <name evidence="1" type="ORF">POPTR_001G265700</name>
</gene>
<dbReference type="AlphaFoldDB" id="A0A2K2C458"/>
<evidence type="ECO:0000313" key="2">
    <source>
        <dbReference type="Proteomes" id="UP000006729"/>
    </source>
</evidence>
<organism evidence="1 2">
    <name type="scientific">Populus trichocarpa</name>
    <name type="common">Western balsam poplar</name>
    <name type="synonym">Populus balsamifera subsp. trichocarpa</name>
    <dbReference type="NCBI Taxonomy" id="3694"/>
    <lineage>
        <taxon>Eukaryota</taxon>
        <taxon>Viridiplantae</taxon>
        <taxon>Streptophyta</taxon>
        <taxon>Embryophyta</taxon>
        <taxon>Tracheophyta</taxon>
        <taxon>Spermatophyta</taxon>
        <taxon>Magnoliopsida</taxon>
        <taxon>eudicotyledons</taxon>
        <taxon>Gunneridae</taxon>
        <taxon>Pentapetalae</taxon>
        <taxon>rosids</taxon>
        <taxon>fabids</taxon>
        <taxon>Malpighiales</taxon>
        <taxon>Salicaceae</taxon>
        <taxon>Saliceae</taxon>
        <taxon>Populus</taxon>
    </lineage>
</organism>
<protein>
    <submittedName>
        <fullName evidence="1">Uncharacterized protein</fullName>
    </submittedName>
</protein>
<dbReference type="Proteomes" id="UP000006729">
    <property type="component" value="Chromosome 1"/>
</dbReference>